<evidence type="ECO:0000313" key="10">
    <source>
        <dbReference type="EMBL" id="CCC93443.1"/>
    </source>
</evidence>
<sequence length="442" mass="50192">MRKQGEIMLYRMSCMHTGLGCKFCSFHALILDALEMLHGCLLVTGLLAYIAMLATSDMENEHEKLIFCLIRLMAEREPKELVFRNSVEESEIVSRIKQLNSSVMNFHRMKVGGSERRYVDKRSKEYGREIHKILEAALHLKAEADAYKFQAAAKRDSARANLKRVIYGDAMNFTAEDTDIQRRIDDNTSKENVFQNISDPGKSCNGSGAGRSLINDYFCLCFAEKHIGRNEKSYRGVCGDGIVETSWDNTEEGWLARWHKNKDKGCERFQGRLPSPPLIEEALYLFNRTVEANHAKYHKKGVLGFYEHKDGSDAVSCLSTNYSNACVNYDYVLNHGGIPWVTRLQNASEDLREMEDFVCKSESILTRLELLEHDAEQIYVEAKFSLHLPEKNDLDSLMEEENALDDAEPNASLDDAETSYSGSGGFDAIEMTLMTLPLLSFF</sequence>
<accession>G0UVM7</accession>
<keyword evidence="4" id="KW-0336">GPI-anchor</keyword>
<organism evidence="10">
    <name type="scientific">Trypanosoma congolense (strain IL3000)</name>
    <dbReference type="NCBI Taxonomy" id="1068625"/>
    <lineage>
        <taxon>Eukaryota</taxon>
        <taxon>Discoba</taxon>
        <taxon>Euglenozoa</taxon>
        <taxon>Kinetoplastea</taxon>
        <taxon>Metakinetoplastina</taxon>
        <taxon>Trypanosomatida</taxon>
        <taxon>Trypanosomatidae</taxon>
        <taxon>Trypanosoma</taxon>
        <taxon>Nannomonas</taxon>
    </lineage>
</organism>
<evidence type="ECO:0000256" key="7">
    <source>
        <dbReference type="ARBA" id="ARBA00023180"/>
    </source>
</evidence>
<comment type="subcellular location">
    <subcellularLocation>
        <location evidence="2">Cell membrane</location>
        <topology evidence="2">Lipid-anchor</topology>
        <topology evidence="2">GPI-anchor</topology>
    </subcellularLocation>
</comment>
<dbReference type="Pfam" id="PF13206">
    <property type="entry name" value="VSG_B"/>
    <property type="match status" value="1"/>
</dbReference>
<evidence type="ECO:0000256" key="8">
    <source>
        <dbReference type="ARBA" id="ARBA00023288"/>
    </source>
</evidence>
<dbReference type="GO" id="GO:0098552">
    <property type="term" value="C:side of membrane"/>
    <property type="evidence" value="ECO:0007669"/>
    <property type="project" value="UniProtKB-KW"/>
</dbReference>
<keyword evidence="3" id="KW-1003">Cell membrane</keyword>
<keyword evidence="8" id="KW-0449">Lipoprotein</keyword>
<evidence type="ECO:0000256" key="2">
    <source>
        <dbReference type="ARBA" id="ARBA00004609"/>
    </source>
</evidence>
<comment type="function">
    <text evidence="1">VSG forms a coat on the surface of the parasite. The trypanosome evades the immune response of the host by expressing a series of antigenically distinct VSGs from an estimated 1000 VSG genes.</text>
</comment>
<keyword evidence="5" id="KW-0732">Signal</keyword>
<evidence type="ECO:0000256" key="1">
    <source>
        <dbReference type="ARBA" id="ARBA00002523"/>
    </source>
</evidence>
<evidence type="ECO:0000256" key="6">
    <source>
        <dbReference type="ARBA" id="ARBA00023136"/>
    </source>
</evidence>
<evidence type="ECO:0000256" key="3">
    <source>
        <dbReference type="ARBA" id="ARBA00022475"/>
    </source>
</evidence>
<dbReference type="VEuPathDB" id="TriTrypDB:TcIL3000_10_2020"/>
<dbReference type="GO" id="GO:0005886">
    <property type="term" value="C:plasma membrane"/>
    <property type="evidence" value="ECO:0007669"/>
    <property type="project" value="UniProtKB-SubCell"/>
</dbReference>
<protein>
    <submittedName>
        <fullName evidence="10">Uncharacterized protein TCIL3000_10_2020</fullName>
    </submittedName>
</protein>
<evidence type="ECO:0000259" key="9">
    <source>
        <dbReference type="Pfam" id="PF13206"/>
    </source>
</evidence>
<dbReference type="InterPro" id="IPR025932">
    <property type="entry name" value="Trypano_VSG_B_N_dom"/>
</dbReference>
<keyword evidence="7" id="KW-0325">Glycoprotein</keyword>
<reference evidence="10" key="1">
    <citation type="journal article" date="2012" name="Proc. Natl. Acad. Sci. U.S.A.">
        <title>Antigenic diversity is generated by distinct evolutionary mechanisms in African trypanosome species.</title>
        <authorList>
            <person name="Jackson A.P."/>
            <person name="Berry A."/>
            <person name="Aslett M."/>
            <person name="Allison H.C."/>
            <person name="Burton P."/>
            <person name="Vavrova-Anderson J."/>
            <person name="Brown R."/>
            <person name="Browne H."/>
            <person name="Corton N."/>
            <person name="Hauser H."/>
            <person name="Gamble J."/>
            <person name="Gilderthorp R."/>
            <person name="Marcello L."/>
            <person name="McQuillan J."/>
            <person name="Otto T.D."/>
            <person name="Quail M.A."/>
            <person name="Sanders M.J."/>
            <person name="van Tonder A."/>
            <person name="Ginger M.L."/>
            <person name="Field M.C."/>
            <person name="Barry J.D."/>
            <person name="Hertz-Fowler C."/>
            <person name="Berriman M."/>
        </authorList>
    </citation>
    <scope>NUCLEOTIDE SEQUENCE</scope>
    <source>
        <strain evidence="10">IL3000</strain>
    </source>
</reference>
<proteinExistence type="predicted"/>
<evidence type="ECO:0000256" key="5">
    <source>
        <dbReference type="ARBA" id="ARBA00022729"/>
    </source>
</evidence>
<feature type="domain" description="Trypanosome variant surface glycoprotein B-type N-terminal" evidence="9">
    <location>
        <begin position="118"/>
        <end position="369"/>
    </location>
</feature>
<dbReference type="EMBL" id="HE575323">
    <property type="protein sequence ID" value="CCC93443.1"/>
    <property type="molecule type" value="Genomic_DNA"/>
</dbReference>
<name>G0UVM7_TRYCI</name>
<keyword evidence="6" id="KW-0472">Membrane</keyword>
<dbReference type="AlphaFoldDB" id="G0UVM7"/>
<gene>
    <name evidence="10" type="ORF">TCIL3000_10_2020</name>
</gene>
<evidence type="ECO:0000256" key="4">
    <source>
        <dbReference type="ARBA" id="ARBA00022622"/>
    </source>
</evidence>